<gene>
    <name evidence="6" type="ORF">NS220_09130</name>
</gene>
<protein>
    <submittedName>
        <fullName evidence="6">Monooxygenase</fullName>
    </submittedName>
</protein>
<feature type="domain" description="Amine oxidase" evidence="5">
    <location>
        <begin position="25"/>
        <end position="452"/>
    </location>
</feature>
<evidence type="ECO:0000256" key="3">
    <source>
        <dbReference type="ARBA" id="ARBA00023002"/>
    </source>
</evidence>
<evidence type="ECO:0000259" key="5">
    <source>
        <dbReference type="Pfam" id="PF01593"/>
    </source>
</evidence>
<dbReference type="OrthoDB" id="337830at2"/>
<evidence type="ECO:0000313" key="7">
    <source>
        <dbReference type="Proteomes" id="UP000075025"/>
    </source>
</evidence>
<dbReference type="EMBL" id="LDRT01000053">
    <property type="protein sequence ID" value="KTR94481.1"/>
    <property type="molecule type" value="Genomic_DNA"/>
</dbReference>
<feature type="binding site" evidence="4">
    <location>
        <position position="26"/>
    </location>
    <ligand>
        <name>FAD</name>
        <dbReference type="ChEBI" id="CHEBI:57692"/>
    </ligand>
</feature>
<dbReference type="Pfam" id="PF01593">
    <property type="entry name" value="Amino_oxidase"/>
    <property type="match status" value="1"/>
</dbReference>
<feature type="binding site" evidence="4">
    <location>
        <begin position="45"/>
        <end position="46"/>
    </location>
    <ligand>
        <name>FAD</name>
        <dbReference type="ChEBI" id="CHEBI:57692"/>
    </ligand>
</feature>
<evidence type="ECO:0000313" key="6">
    <source>
        <dbReference type="EMBL" id="KTR94481.1"/>
    </source>
</evidence>
<dbReference type="InterPro" id="IPR050703">
    <property type="entry name" value="Flavin_MAO"/>
</dbReference>
<dbReference type="RefSeq" id="WP_058623756.1">
    <property type="nucleotide sequence ID" value="NZ_LDRT01000053.1"/>
</dbReference>
<dbReference type="Gene3D" id="3.90.660.10">
    <property type="match status" value="1"/>
</dbReference>
<dbReference type="Gene3D" id="3.50.50.60">
    <property type="entry name" value="FAD/NAD(P)-binding domain"/>
    <property type="match status" value="1"/>
</dbReference>
<dbReference type="PANTHER" id="PTHR43563">
    <property type="entry name" value="AMINE OXIDASE"/>
    <property type="match status" value="1"/>
</dbReference>
<evidence type="ECO:0000256" key="4">
    <source>
        <dbReference type="PIRSR" id="PIRSR601613-1"/>
    </source>
</evidence>
<keyword evidence="6" id="KW-0503">Monooxygenase</keyword>
<accession>A0A147EXB4</accession>
<dbReference type="AlphaFoldDB" id="A0A147EXB4"/>
<dbReference type="InterPro" id="IPR001613">
    <property type="entry name" value="Flavin_amine_oxidase"/>
</dbReference>
<dbReference type="GO" id="GO:0004497">
    <property type="term" value="F:monooxygenase activity"/>
    <property type="evidence" value="ECO:0007669"/>
    <property type="project" value="UniProtKB-KW"/>
</dbReference>
<dbReference type="PRINTS" id="PR00757">
    <property type="entry name" value="AMINEOXDASEF"/>
</dbReference>
<dbReference type="SUPFAM" id="SSF51905">
    <property type="entry name" value="FAD/NAD(P)-binding domain"/>
    <property type="match status" value="1"/>
</dbReference>
<feature type="binding site" evidence="4">
    <location>
        <position position="432"/>
    </location>
    <ligand>
        <name>FAD</name>
        <dbReference type="ChEBI" id="CHEBI:57692"/>
    </ligand>
</feature>
<comment type="similarity">
    <text evidence="2">Belongs to the flavin monoamine oxidase family.</text>
</comment>
<dbReference type="PATRIC" id="fig|2033.6.peg.2920"/>
<keyword evidence="3" id="KW-0560">Oxidoreductase</keyword>
<proteinExistence type="inferred from homology"/>
<dbReference type="Gene3D" id="1.10.405.10">
    <property type="entry name" value="Guanine Nucleotide Dissociation Inhibitor, domain 1"/>
    <property type="match status" value="1"/>
</dbReference>
<name>A0A147EXB4_MICTE</name>
<dbReference type="InterPro" id="IPR036188">
    <property type="entry name" value="FAD/NAD-bd_sf"/>
</dbReference>
<dbReference type="PANTHER" id="PTHR43563:SF1">
    <property type="entry name" value="AMINE OXIDASE [FLAVIN-CONTAINING] B"/>
    <property type="match status" value="1"/>
</dbReference>
<evidence type="ECO:0000256" key="1">
    <source>
        <dbReference type="ARBA" id="ARBA00001974"/>
    </source>
</evidence>
<sequence length="473" mass="49749">MTVTPEAVDHVTAPDVDVVVVGAGLSGLTAARRLHQLGLRVAVFEASSRVGGRVSSTTVEGVHVDLGGTFVGPGQDRIIALADEVGVRRFPTYAAGENVIRWRGQHRRYRGTVPPMGANLLDVGRIQLSLDRLARSVPRGNPAAAPRAAELDADSLGSWLRRSRASTTARDLIAIASRTTWGCEPDEVSLLHALHYIHQAGGLSSMLDTEGGAQEEHFVEGSHEIARRIAADLGEAVRLNAPVQRVETTEGGVLVSAGDERVAAGAVVVAVPPALRSRIAFAPALPAVHAQMSQRWPAGVLSKAYAVYETPFWRERDLSGQGLSDTGPVFITFDASPPERGGPGVLLGFVGGVYAREWDALPAEERRVRVLSSFADLFGARALDATGFIDQRWGAEPWAGGGPTAAPGPGVVVPYAGALAAPVGRVIWAGTETADRWTGFMDGAVRAGERAALQARGFVASSSQDHTRTGASA</sequence>
<comment type="caution">
    <text evidence="6">The sequence shown here is derived from an EMBL/GenBank/DDBJ whole genome shotgun (WGS) entry which is preliminary data.</text>
</comment>
<feature type="binding site" evidence="4">
    <location>
        <position position="243"/>
    </location>
    <ligand>
        <name>FAD</name>
        <dbReference type="ChEBI" id="CHEBI:57692"/>
    </ligand>
</feature>
<reference evidence="6 7" key="1">
    <citation type="journal article" date="2016" name="Front. Microbiol.">
        <title>Genomic Resource of Rice Seed Associated Bacteria.</title>
        <authorList>
            <person name="Midha S."/>
            <person name="Bansal K."/>
            <person name="Sharma S."/>
            <person name="Kumar N."/>
            <person name="Patil P.P."/>
            <person name="Chaudhry V."/>
            <person name="Patil P.B."/>
        </authorList>
    </citation>
    <scope>NUCLEOTIDE SEQUENCE [LARGE SCALE GENOMIC DNA]</scope>
    <source>
        <strain evidence="6 7">NS220</strain>
    </source>
</reference>
<dbReference type="SUPFAM" id="SSF54373">
    <property type="entry name" value="FAD-linked reductases, C-terminal domain"/>
    <property type="match status" value="1"/>
</dbReference>
<evidence type="ECO:0000256" key="2">
    <source>
        <dbReference type="ARBA" id="ARBA00005995"/>
    </source>
</evidence>
<feature type="binding site" evidence="4">
    <location>
        <position position="349"/>
    </location>
    <ligand>
        <name>substrate</name>
    </ligand>
</feature>
<organism evidence="6 7">
    <name type="scientific">Microbacterium testaceum</name>
    <name type="common">Aureobacterium testaceum</name>
    <name type="synonym">Brevibacterium testaceum</name>
    <dbReference type="NCBI Taxonomy" id="2033"/>
    <lineage>
        <taxon>Bacteria</taxon>
        <taxon>Bacillati</taxon>
        <taxon>Actinomycetota</taxon>
        <taxon>Actinomycetes</taxon>
        <taxon>Micrococcales</taxon>
        <taxon>Microbacteriaceae</taxon>
        <taxon>Microbacterium</taxon>
    </lineage>
</organism>
<comment type="cofactor">
    <cofactor evidence="1">
        <name>FAD</name>
        <dbReference type="ChEBI" id="CHEBI:57692"/>
    </cofactor>
</comment>
<dbReference type="Proteomes" id="UP000075025">
    <property type="component" value="Unassembled WGS sequence"/>
</dbReference>
<dbReference type="InterPro" id="IPR002937">
    <property type="entry name" value="Amino_oxidase"/>
</dbReference>